<dbReference type="AlphaFoldDB" id="A0A3D9UCM8"/>
<proteinExistence type="predicted"/>
<sequence>MNLITRMENLGFSVVTDEVIDYYNDAVEKDKTYEYYNYVDRSANYMKFNIVGYGHEDKAKVAKELIKEGALFSRAGRIWPPEEVMRYYRERGLIMENYKTIAWYSGKYYIYDGHTEKLLEDYSGKL</sequence>
<organism evidence="1 2">
    <name type="scientific">Xenorhabdus cabanillasii</name>
    <dbReference type="NCBI Taxonomy" id="351673"/>
    <lineage>
        <taxon>Bacteria</taxon>
        <taxon>Pseudomonadati</taxon>
        <taxon>Pseudomonadota</taxon>
        <taxon>Gammaproteobacteria</taxon>
        <taxon>Enterobacterales</taxon>
        <taxon>Morganellaceae</taxon>
        <taxon>Xenorhabdus</taxon>
    </lineage>
</organism>
<dbReference type="EMBL" id="QTUB01000001">
    <property type="protein sequence ID" value="REF27232.1"/>
    <property type="molecule type" value="Genomic_DNA"/>
</dbReference>
<gene>
    <name evidence="1" type="ORF">BDD26_1987</name>
</gene>
<accession>A0A3D9UCM8</accession>
<evidence type="ECO:0000313" key="2">
    <source>
        <dbReference type="Proteomes" id="UP000256294"/>
    </source>
</evidence>
<protein>
    <submittedName>
        <fullName evidence="1">Uncharacterized protein</fullName>
    </submittedName>
</protein>
<keyword evidence="2" id="KW-1185">Reference proteome</keyword>
<dbReference type="Proteomes" id="UP000256294">
    <property type="component" value="Unassembled WGS sequence"/>
</dbReference>
<reference evidence="1 2" key="1">
    <citation type="submission" date="2018-08" db="EMBL/GenBank/DDBJ databases">
        <title>Genomic Encyclopedia of Archaeal and Bacterial Type Strains, Phase II (KMG-II): from individual species to whole genera.</title>
        <authorList>
            <person name="Goeker M."/>
        </authorList>
    </citation>
    <scope>NUCLEOTIDE SEQUENCE [LARGE SCALE GENOMIC DNA]</scope>
    <source>
        <strain evidence="1 2">DSM 17905</strain>
    </source>
</reference>
<name>A0A3D9UCM8_9GAMM</name>
<dbReference type="RefSeq" id="WP_115826423.1">
    <property type="nucleotide sequence ID" value="NZ_QTUB01000001.1"/>
</dbReference>
<comment type="caution">
    <text evidence="1">The sequence shown here is derived from an EMBL/GenBank/DDBJ whole genome shotgun (WGS) entry which is preliminary data.</text>
</comment>
<evidence type="ECO:0000313" key="1">
    <source>
        <dbReference type="EMBL" id="REF27232.1"/>
    </source>
</evidence>